<dbReference type="EMBL" id="CP063194">
    <property type="protein sequence ID" value="WCZ39207.1"/>
    <property type="molecule type" value="Genomic_DNA"/>
</dbReference>
<feature type="transmembrane region" description="Helical" evidence="1">
    <location>
        <begin position="62"/>
        <end position="90"/>
    </location>
</feature>
<evidence type="ECO:0000256" key="1">
    <source>
        <dbReference type="SAM" id="Phobius"/>
    </source>
</evidence>
<reference evidence="2 3" key="1">
    <citation type="submission" date="2020-10" db="EMBL/GenBank/DDBJ databases">
        <title>Complete genome sequence of Corynebacterium jeddahense DSM 45997, type strain of Corynebacterium jeddahense.</title>
        <authorList>
            <person name="Busche T."/>
            <person name="Kalinowski J."/>
            <person name="Ruckert C."/>
        </authorList>
    </citation>
    <scope>NUCLEOTIDE SEQUENCE [LARGE SCALE GENOMIC DNA]</scope>
    <source>
        <strain evidence="2 3">DSM 45997</strain>
    </source>
</reference>
<dbReference type="Proteomes" id="UP001218071">
    <property type="component" value="Chromosome"/>
</dbReference>
<feature type="transmembrane region" description="Helical" evidence="1">
    <location>
        <begin position="31"/>
        <end position="50"/>
    </location>
</feature>
<keyword evidence="3" id="KW-1185">Reference proteome</keyword>
<keyword evidence="1" id="KW-0472">Membrane</keyword>
<feature type="transmembrane region" description="Helical" evidence="1">
    <location>
        <begin position="115"/>
        <end position="136"/>
    </location>
</feature>
<keyword evidence="1" id="KW-0812">Transmembrane</keyword>
<evidence type="ECO:0000313" key="2">
    <source>
        <dbReference type="EMBL" id="WCZ39207.1"/>
    </source>
</evidence>
<keyword evidence="1" id="KW-1133">Transmembrane helix</keyword>
<sequence length="142" mass="14521">MLRPAYTGEAADGGVRIDTDASPANVAFTGYAWFAVLTAAVGVVIAAVAWRAVQRGRVRGGVGWMLLAVFAAAAAAAAAYICGGFVVAALHPMPDVTQLQPGDTVTLVPPVEPGVGWVAGPFAAAVVYWCTNLVALQGQPQR</sequence>
<evidence type="ECO:0000313" key="3">
    <source>
        <dbReference type="Proteomes" id="UP001218071"/>
    </source>
</evidence>
<accession>A0ABY7UL60</accession>
<protein>
    <recommendedName>
        <fullName evidence="4">Secreted protein</fullName>
    </recommendedName>
</protein>
<name>A0ABY7UL60_9CORY</name>
<gene>
    <name evidence="2" type="ORF">CJEDD_08070</name>
</gene>
<organism evidence="2 3">
    <name type="scientific">Corynebacterium jeddahense</name>
    <dbReference type="NCBI Taxonomy" id="1414719"/>
    <lineage>
        <taxon>Bacteria</taxon>
        <taxon>Bacillati</taxon>
        <taxon>Actinomycetota</taxon>
        <taxon>Actinomycetes</taxon>
        <taxon>Mycobacteriales</taxon>
        <taxon>Corynebacteriaceae</taxon>
        <taxon>Corynebacterium</taxon>
    </lineage>
</organism>
<proteinExistence type="predicted"/>
<evidence type="ECO:0008006" key="4">
    <source>
        <dbReference type="Google" id="ProtNLM"/>
    </source>
</evidence>